<keyword evidence="8" id="KW-1185">Reference proteome</keyword>
<dbReference type="Pfam" id="PF08447">
    <property type="entry name" value="PAS_3"/>
    <property type="match status" value="1"/>
</dbReference>
<dbReference type="PANTHER" id="PTHR23043:SF17">
    <property type="entry name" value="PROTEIN SIMILAR"/>
    <property type="match status" value="1"/>
</dbReference>
<evidence type="ECO:0000256" key="4">
    <source>
        <dbReference type="ARBA" id="ARBA00023242"/>
    </source>
</evidence>
<keyword evidence="3" id="KW-0804">Transcription</keyword>
<name>A0AAV4QBF7_9ARAC</name>
<dbReference type="GO" id="GO:0000977">
    <property type="term" value="F:RNA polymerase II transcription regulatory region sequence-specific DNA binding"/>
    <property type="evidence" value="ECO:0007669"/>
    <property type="project" value="TreeGrafter"/>
</dbReference>
<evidence type="ECO:0000256" key="2">
    <source>
        <dbReference type="ARBA" id="ARBA00023125"/>
    </source>
</evidence>
<dbReference type="EMBL" id="BPLQ01004198">
    <property type="protein sequence ID" value="GIY06316.1"/>
    <property type="molecule type" value="Genomic_DNA"/>
</dbReference>
<evidence type="ECO:0000256" key="1">
    <source>
        <dbReference type="ARBA" id="ARBA00023015"/>
    </source>
</evidence>
<feature type="compositionally biased region" description="Basic and acidic residues" evidence="5">
    <location>
        <begin position="88"/>
        <end position="110"/>
    </location>
</feature>
<dbReference type="SUPFAM" id="SSF55785">
    <property type="entry name" value="PYP-like sensor domain (PAS domain)"/>
    <property type="match status" value="1"/>
</dbReference>
<protein>
    <submittedName>
        <fullName evidence="7">Protein trachealess</fullName>
    </submittedName>
</protein>
<feature type="region of interest" description="Disordered" evidence="5">
    <location>
        <begin position="162"/>
        <end position="225"/>
    </location>
</feature>
<dbReference type="Gene3D" id="3.30.450.20">
    <property type="entry name" value="PAS domain"/>
    <property type="match status" value="1"/>
</dbReference>
<dbReference type="Proteomes" id="UP001054837">
    <property type="component" value="Unassembled WGS sequence"/>
</dbReference>
<feature type="domain" description="PAS fold-3" evidence="6">
    <location>
        <begin position="20"/>
        <end position="66"/>
    </location>
</feature>
<comment type="caution">
    <text evidence="7">The sequence shown here is derived from an EMBL/GenBank/DDBJ whole genome shotgun (WGS) entry which is preliminary data.</text>
</comment>
<dbReference type="PANTHER" id="PTHR23043">
    <property type="entry name" value="HYPOXIA-INDUCIBLE FACTOR 1 ALPHA"/>
    <property type="match status" value="1"/>
</dbReference>
<feature type="compositionally biased region" description="Polar residues" evidence="5">
    <location>
        <begin position="417"/>
        <end position="430"/>
    </location>
</feature>
<organism evidence="7 8">
    <name type="scientific">Caerostris darwini</name>
    <dbReference type="NCBI Taxonomy" id="1538125"/>
    <lineage>
        <taxon>Eukaryota</taxon>
        <taxon>Metazoa</taxon>
        <taxon>Ecdysozoa</taxon>
        <taxon>Arthropoda</taxon>
        <taxon>Chelicerata</taxon>
        <taxon>Arachnida</taxon>
        <taxon>Araneae</taxon>
        <taxon>Araneomorphae</taxon>
        <taxon>Entelegynae</taxon>
        <taxon>Araneoidea</taxon>
        <taxon>Araneidae</taxon>
        <taxon>Caerostris</taxon>
    </lineage>
</organism>
<feature type="region of interest" description="Disordered" evidence="5">
    <location>
        <begin position="88"/>
        <end position="137"/>
    </location>
</feature>
<gene>
    <name evidence="7" type="primary">trh</name>
    <name evidence="7" type="ORF">CDAR_569051</name>
</gene>
<sequence length="430" mass="46714">MQVPLPRPYVNVFELFSSCAVINKGQVMSAYYRLMNKNGGFTWLQTCATVICNSKNSDEQSIICVNYVLSGIEYEHCILDCSQMPDNLKPDDPSHSERESSPEARDDTSSRDGCCTPKSTSDGKESSRTLKDPLRARGAMQVELSQNGFEMEAKQLIRYPDPKHACLETPPRAKKRRLVDDAGRKSPADSPDERSSTPSPADDKIDRPWKRSPRASYDSPAGSTAMSVKELEDVMNKHLPSEGAKGPQTSTIQWIGAPQTTLPASSLLRQIYVNRESVIRSGTHLTRPPSTYYEPQGPTPPASGDPYPDQGQFMLSGNGYSGGGGSYMDAYSAAMTPPASVSPRDHPGISETAAFSEAAAAAAAAAIPHMHHPYLSEGAPLPLKPQVFVHPYAHSSEQQYASGFHLYHPSGKAASHHPSNGASWYSQPNS</sequence>
<evidence type="ECO:0000256" key="3">
    <source>
        <dbReference type="ARBA" id="ARBA00023163"/>
    </source>
</evidence>
<feature type="compositionally biased region" description="Basic and acidic residues" evidence="5">
    <location>
        <begin position="121"/>
        <end position="135"/>
    </location>
</feature>
<evidence type="ECO:0000259" key="6">
    <source>
        <dbReference type="Pfam" id="PF08447"/>
    </source>
</evidence>
<feature type="region of interest" description="Disordered" evidence="5">
    <location>
        <begin position="282"/>
        <end position="316"/>
    </location>
</feature>
<proteinExistence type="predicted"/>
<keyword evidence="1" id="KW-0805">Transcription regulation</keyword>
<feature type="compositionally biased region" description="Basic and acidic residues" evidence="5">
    <location>
        <begin position="178"/>
        <end position="209"/>
    </location>
</feature>
<keyword evidence="4" id="KW-0539">Nucleus</keyword>
<evidence type="ECO:0000256" key="5">
    <source>
        <dbReference type="SAM" id="MobiDB-lite"/>
    </source>
</evidence>
<dbReference type="GO" id="GO:0010557">
    <property type="term" value="P:positive regulation of macromolecule biosynthetic process"/>
    <property type="evidence" value="ECO:0007669"/>
    <property type="project" value="UniProtKB-ARBA"/>
</dbReference>
<dbReference type="GO" id="GO:0000981">
    <property type="term" value="F:DNA-binding transcription factor activity, RNA polymerase II-specific"/>
    <property type="evidence" value="ECO:0007669"/>
    <property type="project" value="TreeGrafter"/>
</dbReference>
<dbReference type="InterPro" id="IPR013655">
    <property type="entry name" value="PAS_fold_3"/>
</dbReference>
<keyword evidence="2" id="KW-0238">DNA-binding</keyword>
<evidence type="ECO:0000313" key="8">
    <source>
        <dbReference type="Proteomes" id="UP001054837"/>
    </source>
</evidence>
<evidence type="ECO:0000313" key="7">
    <source>
        <dbReference type="EMBL" id="GIY06316.1"/>
    </source>
</evidence>
<feature type="region of interest" description="Disordered" evidence="5">
    <location>
        <begin position="409"/>
        <end position="430"/>
    </location>
</feature>
<accession>A0AAV4QBF7</accession>
<dbReference type="InterPro" id="IPR035965">
    <property type="entry name" value="PAS-like_dom_sf"/>
</dbReference>
<dbReference type="AlphaFoldDB" id="A0AAV4QBF7"/>
<reference evidence="7 8" key="1">
    <citation type="submission" date="2021-06" db="EMBL/GenBank/DDBJ databases">
        <title>Caerostris darwini draft genome.</title>
        <authorList>
            <person name="Kono N."/>
            <person name="Arakawa K."/>
        </authorList>
    </citation>
    <scope>NUCLEOTIDE SEQUENCE [LARGE SCALE GENOMIC DNA]</scope>
</reference>